<proteinExistence type="predicted"/>
<dbReference type="RefSeq" id="WP_028386622.1">
    <property type="nucleotide sequence ID" value="NZ_CAAAHN010000021.1"/>
</dbReference>
<keyword evidence="2" id="KW-1185">Reference proteome</keyword>
<dbReference type="Proteomes" id="UP000054785">
    <property type="component" value="Unassembled WGS sequence"/>
</dbReference>
<sequence>MLKKSLLLMTLPMATYATPIIHENNLVLSMIERIPFDAMPIEFILASESVVQDTYNQTFEPYSVYPMNTWMGVTSYYRQGSFYDGRTGDWYYTDAKITVTAPRKNNTHVANWANNQQTAIMKGYNKGKVYATLAGLGLASAPEKLNFAFMGQLKIGEYVCNNIIIGQGHSGANNNWWIYSNFWPMKADGTPKKSGYKNRIECFSGDSRLEFRVKGTSLPNNFHLVSME</sequence>
<dbReference type="EMBL" id="LNYC01000022">
    <property type="protein sequence ID" value="KTD02078.1"/>
    <property type="molecule type" value="Genomic_DNA"/>
</dbReference>
<protein>
    <submittedName>
        <fullName evidence="1">Uncharacterized protein</fullName>
    </submittedName>
</protein>
<organism evidence="1 2">
    <name type="scientific">Legionella geestiana</name>
    <dbReference type="NCBI Taxonomy" id="45065"/>
    <lineage>
        <taxon>Bacteria</taxon>
        <taxon>Pseudomonadati</taxon>
        <taxon>Pseudomonadota</taxon>
        <taxon>Gammaproteobacteria</taxon>
        <taxon>Legionellales</taxon>
        <taxon>Legionellaceae</taxon>
        <taxon>Legionella</taxon>
    </lineage>
</organism>
<reference evidence="1 2" key="1">
    <citation type="submission" date="2015-11" db="EMBL/GenBank/DDBJ databases">
        <title>Genomic analysis of 38 Legionella species identifies large and diverse effector repertoires.</title>
        <authorList>
            <person name="Burstein D."/>
            <person name="Amaro F."/>
            <person name="Zusman T."/>
            <person name="Lifshitz Z."/>
            <person name="Cohen O."/>
            <person name="Gilbert J.A."/>
            <person name="Pupko T."/>
            <person name="Shuman H.A."/>
            <person name="Segal G."/>
        </authorList>
    </citation>
    <scope>NUCLEOTIDE SEQUENCE [LARGE SCALE GENOMIC DNA]</scope>
    <source>
        <strain evidence="1 2">ATCC 49504</strain>
    </source>
</reference>
<dbReference type="OrthoDB" id="8564949at2"/>
<evidence type="ECO:0000313" key="2">
    <source>
        <dbReference type="Proteomes" id="UP000054785"/>
    </source>
</evidence>
<accession>A0A0W0U1W1</accession>
<evidence type="ECO:0000313" key="1">
    <source>
        <dbReference type="EMBL" id="KTD02078.1"/>
    </source>
</evidence>
<name>A0A0W0U1W1_9GAMM</name>
<dbReference type="PATRIC" id="fig|45065.4.peg.826"/>
<dbReference type="AlphaFoldDB" id="A0A0W0U1W1"/>
<comment type="caution">
    <text evidence="1">The sequence shown here is derived from an EMBL/GenBank/DDBJ whole genome shotgun (WGS) entry which is preliminary data.</text>
</comment>
<gene>
    <name evidence="1" type="ORF">Lgee_0770</name>
</gene>